<evidence type="ECO:0000313" key="5">
    <source>
        <dbReference type="Proteomes" id="UP000003489"/>
    </source>
</evidence>
<dbReference type="Pfam" id="PF08797">
    <property type="entry name" value="HIRAN"/>
    <property type="match status" value="1"/>
</dbReference>
<evidence type="ECO:0000256" key="1">
    <source>
        <dbReference type="ARBA" id="ARBA00022723"/>
    </source>
</evidence>
<dbReference type="GO" id="GO:0016818">
    <property type="term" value="F:hydrolase activity, acting on acid anhydrides, in phosphorus-containing anhydrides"/>
    <property type="evidence" value="ECO:0007669"/>
    <property type="project" value="InterPro"/>
</dbReference>
<dbReference type="PATRIC" id="fig|483214.13.peg.80"/>
<dbReference type="HOGENOM" id="CLU_455369_0_0_2"/>
<evidence type="ECO:0000256" key="2">
    <source>
        <dbReference type="ARBA" id="ARBA00022801"/>
    </source>
</evidence>
<name>B9ACL2_METSM</name>
<gene>
    <name evidence="4" type="ORF">METSMIALI_00083</name>
</gene>
<dbReference type="GO" id="GO:0003676">
    <property type="term" value="F:nucleic acid binding"/>
    <property type="evidence" value="ECO:0007669"/>
    <property type="project" value="InterPro"/>
</dbReference>
<keyword evidence="1" id="KW-0479">Metal-binding</keyword>
<keyword evidence="2" id="KW-0378">Hydrolase</keyword>
<protein>
    <recommendedName>
        <fullName evidence="3">HIRAN domain-containing protein</fullName>
    </recommendedName>
</protein>
<dbReference type="Gene3D" id="3.30.70.2330">
    <property type="match status" value="1"/>
</dbReference>
<dbReference type="InterPro" id="IPR014905">
    <property type="entry name" value="HIRAN"/>
</dbReference>
<dbReference type="EMBL" id="ABYW01000001">
    <property type="protein sequence ID" value="EEE41202.1"/>
    <property type="molecule type" value="Genomic_DNA"/>
</dbReference>
<dbReference type="AlphaFoldDB" id="B9ACL2"/>
<proteinExistence type="predicted"/>
<feature type="domain" description="HIRAN" evidence="3">
    <location>
        <begin position="521"/>
        <end position="571"/>
    </location>
</feature>
<evidence type="ECO:0000259" key="3">
    <source>
        <dbReference type="Pfam" id="PF08797"/>
    </source>
</evidence>
<organism evidence="4 5">
    <name type="scientific">Methanobrevibacter smithii DSM 2375</name>
    <dbReference type="NCBI Taxonomy" id="483214"/>
    <lineage>
        <taxon>Archaea</taxon>
        <taxon>Methanobacteriati</taxon>
        <taxon>Methanobacteriota</taxon>
        <taxon>Methanomada group</taxon>
        <taxon>Methanobacteria</taxon>
        <taxon>Methanobacteriales</taxon>
        <taxon>Methanobacteriaceae</taxon>
        <taxon>Methanobrevibacter</taxon>
    </lineage>
</organism>
<reference evidence="4 5" key="2">
    <citation type="submission" date="2008-11" db="EMBL/GenBank/DDBJ databases">
        <title>Draft genome sequence of Methanobrevibacter smithii (DSM 2375).</title>
        <authorList>
            <person name="Sudarsanam P."/>
            <person name="Ley R."/>
            <person name="Guruge J."/>
            <person name="Turnbaugh P.J."/>
            <person name="Mahowald M."/>
            <person name="Liep D."/>
            <person name="Gordon J."/>
        </authorList>
    </citation>
    <scope>NUCLEOTIDE SEQUENCE [LARGE SCALE GENOMIC DNA]</scope>
    <source>
        <strain evidence="4 5">DSM 2375</strain>
    </source>
</reference>
<dbReference type="Proteomes" id="UP000003489">
    <property type="component" value="Unassembled WGS sequence"/>
</dbReference>
<reference evidence="4 5" key="1">
    <citation type="submission" date="2008-10" db="EMBL/GenBank/DDBJ databases">
        <authorList>
            <person name="Fulton L."/>
            <person name="Clifton S."/>
            <person name="Fulton B."/>
            <person name="Xu J."/>
            <person name="Minx P."/>
            <person name="Pepin K.H."/>
            <person name="Johnson M."/>
            <person name="Bhonagiri V."/>
            <person name="Nash W.E."/>
            <person name="Mardis E.R."/>
            <person name="Wilson R.K."/>
        </authorList>
    </citation>
    <scope>NUCLEOTIDE SEQUENCE [LARGE SCALE GENOMIC DNA]</scope>
    <source>
        <strain evidence="4 5">DSM 2375</strain>
    </source>
</reference>
<dbReference type="RefSeq" id="WP_004034784.1">
    <property type="nucleotide sequence ID" value="NZ_DS996911.1"/>
</dbReference>
<evidence type="ECO:0000313" key="4">
    <source>
        <dbReference type="EMBL" id="EEE41202.1"/>
    </source>
</evidence>
<comment type="caution">
    <text evidence="4">The sequence shown here is derived from an EMBL/GenBank/DDBJ whole genome shotgun (WGS) entry which is preliminary data.</text>
</comment>
<dbReference type="GO" id="GO:0008270">
    <property type="term" value="F:zinc ion binding"/>
    <property type="evidence" value="ECO:0007669"/>
    <property type="project" value="InterPro"/>
</dbReference>
<sequence length="599" mass="69464">MEVLEENLFEDKVASLKNAFYGLTFAELTYNINFNENVDYTSDFLTIMQNIICELENNNVDYDLTDLDSMGRIFSPTQLIENTDDTFNVLKIFPLVYLNLFKHDFNYSNENINFNKPKDFSLDYLDKVVSFLTNSINIKIKKSKGFPLLKYHDKVVFSLANYISNDISQDEIYCYIIFAKIFWLFVSLYYGYQVVESKNMFDIIDMQLTELKNDCKSNGINLPNHFEFLFNNFSKLTIDDINATDGFVNTIYSVIYSLNSNSFYESISKAINLENELGLTTAITGIIAGCYYKIDEDFDALVPIIDGNSKEKISFKKFINTISYLNHFLNNFENGIVKEQIRQIIRFLPFFENAKKSDCYTSRFPYPDYPAEMRYFNLIVGRSLIHNRYVHSHYKEIEDKYSGKSFGKDYAQERKYLVDKANFHELKVCLAEYLRAEHMCEGWWGGAIDEKIFYIILLKFKDYYDSTVVNYLDIPVIDYKNISKATYSTTNKKSNSYNVENKPRKTDFEGIVITILLNKNNPLNVGNILTLVKEPDNTHDAEAIAVKLDDEKIGYVANSTNTVVKGTMSAGRVYDKINNIQQAEVILIDKHAPLARIIF</sequence>
<accession>B9ACL2</accession>